<name>A0A9Q3GY94_9BASI</name>
<organism evidence="1 2">
    <name type="scientific">Austropuccinia psidii MF-1</name>
    <dbReference type="NCBI Taxonomy" id="1389203"/>
    <lineage>
        <taxon>Eukaryota</taxon>
        <taxon>Fungi</taxon>
        <taxon>Dikarya</taxon>
        <taxon>Basidiomycota</taxon>
        <taxon>Pucciniomycotina</taxon>
        <taxon>Pucciniomycetes</taxon>
        <taxon>Pucciniales</taxon>
        <taxon>Sphaerophragmiaceae</taxon>
        <taxon>Austropuccinia</taxon>
    </lineage>
</organism>
<sequence>MDEQEFKDLLVMYLGQRASLAGRRSKVKRRPSNWRQTCILSWIYRMTSSGDFCITNPRVEGSLGSWIDRGSTKRSNGSHQLILDWNSSDSDLLRGSKQ</sequence>
<evidence type="ECO:0000313" key="2">
    <source>
        <dbReference type="Proteomes" id="UP000765509"/>
    </source>
</evidence>
<dbReference type="AlphaFoldDB" id="A0A9Q3GY94"/>
<dbReference type="Proteomes" id="UP000765509">
    <property type="component" value="Unassembled WGS sequence"/>
</dbReference>
<keyword evidence="2" id="KW-1185">Reference proteome</keyword>
<comment type="caution">
    <text evidence="1">The sequence shown here is derived from an EMBL/GenBank/DDBJ whole genome shotgun (WGS) entry which is preliminary data.</text>
</comment>
<accession>A0A9Q3GY94</accession>
<gene>
    <name evidence="1" type="ORF">O181_023702</name>
</gene>
<dbReference type="EMBL" id="AVOT02007474">
    <property type="protein sequence ID" value="MBW0483987.1"/>
    <property type="molecule type" value="Genomic_DNA"/>
</dbReference>
<proteinExistence type="predicted"/>
<reference evidence="1" key="1">
    <citation type="submission" date="2021-03" db="EMBL/GenBank/DDBJ databases">
        <title>Draft genome sequence of rust myrtle Austropuccinia psidii MF-1, a brazilian biotype.</title>
        <authorList>
            <person name="Quecine M.C."/>
            <person name="Pachon D.M.R."/>
            <person name="Bonatelli M.L."/>
            <person name="Correr F.H."/>
            <person name="Franceschini L.M."/>
            <person name="Leite T.F."/>
            <person name="Margarido G.R.A."/>
            <person name="Almeida C.A."/>
            <person name="Ferrarezi J.A."/>
            <person name="Labate C.A."/>
        </authorList>
    </citation>
    <scope>NUCLEOTIDE SEQUENCE</scope>
    <source>
        <strain evidence="1">MF-1</strain>
    </source>
</reference>
<evidence type="ECO:0000313" key="1">
    <source>
        <dbReference type="EMBL" id="MBW0483987.1"/>
    </source>
</evidence>
<protein>
    <submittedName>
        <fullName evidence="1">Uncharacterized protein</fullName>
    </submittedName>
</protein>